<gene>
    <name evidence="8" type="primary">nuoB</name>
</gene>
<keyword evidence="2" id="KW-0813">Transport</keyword>
<dbReference type="GO" id="GO:0051539">
    <property type="term" value="F:4 iron, 4 sulfur cluster binding"/>
    <property type="evidence" value="ECO:0007669"/>
    <property type="project" value="UniProtKB-KW"/>
</dbReference>
<evidence type="ECO:0000259" key="7">
    <source>
        <dbReference type="Pfam" id="PF01058"/>
    </source>
</evidence>
<dbReference type="GO" id="GO:0009060">
    <property type="term" value="P:aerobic respiration"/>
    <property type="evidence" value="ECO:0007669"/>
    <property type="project" value="TreeGrafter"/>
</dbReference>
<keyword evidence="5" id="KW-0004">4Fe-4S</keyword>
<comment type="similarity">
    <text evidence="1 5">Belongs to the complex I 20 kDa subunit family.</text>
</comment>
<dbReference type="FunFam" id="3.40.50.12280:FF:000002">
    <property type="entry name" value="NADH-quinone oxidoreductase subunit B"/>
    <property type="match status" value="1"/>
</dbReference>
<evidence type="ECO:0000256" key="6">
    <source>
        <dbReference type="SAM" id="MobiDB-lite"/>
    </source>
</evidence>
<evidence type="ECO:0000256" key="5">
    <source>
        <dbReference type="RuleBase" id="RU004464"/>
    </source>
</evidence>
<keyword evidence="3" id="KW-1278">Translocase</keyword>
<dbReference type="NCBIfam" id="TIGR01957">
    <property type="entry name" value="nuoB_fam"/>
    <property type="match status" value="1"/>
</dbReference>
<evidence type="ECO:0000256" key="3">
    <source>
        <dbReference type="ARBA" id="ARBA00022967"/>
    </source>
</evidence>
<evidence type="ECO:0000313" key="8">
    <source>
        <dbReference type="EMBL" id="AIE97434.1"/>
    </source>
</evidence>
<dbReference type="AlphaFoldDB" id="A0A075G1S5"/>
<feature type="domain" description="NADH:ubiquinone oxidoreductase-like 20kDa subunit" evidence="7">
    <location>
        <begin position="89"/>
        <end position="197"/>
    </location>
</feature>
<protein>
    <submittedName>
        <fullName evidence="8">NADH dehydrogenase subunit B (NuoB)</fullName>
        <ecNumber evidence="8">1.6.5.3</ecNumber>
    </submittedName>
</protein>
<dbReference type="InterPro" id="IPR006137">
    <property type="entry name" value="NADH_UbQ_OxRdtase-like_20kDa"/>
</dbReference>
<dbReference type="GO" id="GO:0008137">
    <property type="term" value="F:NADH dehydrogenase (ubiquinone) activity"/>
    <property type="evidence" value="ECO:0007669"/>
    <property type="project" value="InterPro"/>
</dbReference>
<organism evidence="8">
    <name type="scientific">uncultured marine group II/III euryarchaeote AD1000_99_D12</name>
    <dbReference type="NCBI Taxonomy" id="1457831"/>
    <lineage>
        <taxon>Archaea</taxon>
        <taxon>Methanobacteriati</taxon>
        <taxon>Methanobacteriota</taxon>
        <taxon>environmental samples</taxon>
    </lineage>
</organism>
<accession>A0A075G1S5</accession>
<dbReference type="EMBL" id="KF900507">
    <property type="protein sequence ID" value="AIE97434.1"/>
    <property type="molecule type" value="Genomic_DNA"/>
</dbReference>
<keyword evidence="5" id="KW-0479">Metal-binding</keyword>
<dbReference type="SUPFAM" id="SSF56770">
    <property type="entry name" value="HydA/Nqo6-like"/>
    <property type="match status" value="1"/>
</dbReference>
<dbReference type="GO" id="GO:0048038">
    <property type="term" value="F:quinone binding"/>
    <property type="evidence" value="ECO:0007669"/>
    <property type="project" value="InterPro"/>
</dbReference>
<keyword evidence="5" id="KW-0408">Iron</keyword>
<evidence type="ECO:0000256" key="1">
    <source>
        <dbReference type="ARBA" id="ARBA00009173"/>
    </source>
</evidence>
<dbReference type="GO" id="GO:0016491">
    <property type="term" value="F:oxidoreductase activity"/>
    <property type="evidence" value="ECO:0007669"/>
    <property type="project" value="UniProtKB-KW"/>
</dbReference>
<proteinExistence type="inferred from homology"/>
<dbReference type="PANTHER" id="PTHR11995">
    <property type="entry name" value="NADH DEHYDROGENASE"/>
    <property type="match status" value="1"/>
</dbReference>
<evidence type="ECO:0000256" key="4">
    <source>
        <dbReference type="ARBA" id="ARBA00023027"/>
    </source>
</evidence>
<feature type="region of interest" description="Disordered" evidence="6">
    <location>
        <begin position="1"/>
        <end position="33"/>
    </location>
</feature>
<sequence length="213" mass="23760">MSSRKISGNAGLRRGVGSKTTDSDEIMEDPPAGDWLTLRSDQLLGWIDDAVYNVAEATGMRDVVNRVTRPIFNYGQRFSPHPLHFGIMCCAIEMGQASAPDHDIDRLGLVYRSSPRQCDVMIVNGPVCEKLRPKLKTLYEQMPEPKWVIAMGECAISGGPYWDSYSVVAGADTFIPVDVYIPGCPVRPEALMHGFLTLQKKIREKEPGMFLRR</sequence>
<keyword evidence="8" id="KW-0560">Oxidoreductase</keyword>
<dbReference type="InterPro" id="IPR006138">
    <property type="entry name" value="NADH_UQ_OxRdtase_20Kd_su"/>
</dbReference>
<dbReference type="PANTHER" id="PTHR11995:SF14">
    <property type="entry name" value="NADH DEHYDROGENASE [UBIQUINONE] IRON-SULFUR PROTEIN 7, MITOCHONDRIAL"/>
    <property type="match status" value="1"/>
</dbReference>
<dbReference type="GO" id="GO:0045271">
    <property type="term" value="C:respiratory chain complex I"/>
    <property type="evidence" value="ECO:0007669"/>
    <property type="project" value="TreeGrafter"/>
</dbReference>
<reference evidence="8" key="1">
    <citation type="journal article" date="2014" name="Genome Biol. Evol.">
        <title>Pangenome evidence for extensive interdomain horizontal transfer affecting lineage core and shell genes in uncultured planktonic thaumarchaeota and euryarchaeota.</title>
        <authorList>
            <person name="Deschamps P."/>
            <person name="Zivanovic Y."/>
            <person name="Moreira D."/>
            <person name="Rodriguez-Valera F."/>
            <person name="Lopez-Garcia P."/>
        </authorList>
    </citation>
    <scope>NUCLEOTIDE SEQUENCE</scope>
</reference>
<name>A0A075G1S5_9EURY</name>
<keyword evidence="5" id="KW-0411">Iron-sulfur</keyword>
<dbReference type="GO" id="GO:0015990">
    <property type="term" value="P:electron transport coupled proton transport"/>
    <property type="evidence" value="ECO:0007669"/>
    <property type="project" value="TreeGrafter"/>
</dbReference>
<dbReference type="NCBIfam" id="NF005012">
    <property type="entry name" value="PRK06411.1"/>
    <property type="match status" value="1"/>
</dbReference>
<dbReference type="Gene3D" id="3.40.50.12280">
    <property type="match status" value="1"/>
</dbReference>
<dbReference type="Pfam" id="PF01058">
    <property type="entry name" value="Oxidored_q6"/>
    <property type="match status" value="1"/>
</dbReference>
<evidence type="ECO:0000256" key="2">
    <source>
        <dbReference type="ARBA" id="ARBA00022448"/>
    </source>
</evidence>
<dbReference type="EC" id="1.6.5.3" evidence="8"/>
<keyword evidence="4 5" id="KW-0520">NAD</keyword>
<dbReference type="GO" id="GO:0046872">
    <property type="term" value="F:metal ion binding"/>
    <property type="evidence" value="ECO:0007669"/>
    <property type="project" value="UniProtKB-KW"/>
</dbReference>